<dbReference type="PANTHER" id="PTHR32309:SF13">
    <property type="entry name" value="FERRIC ENTEROBACTIN TRANSPORT PROTEIN FEPE"/>
    <property type="match status" value="1"/>
</dbReference>
<dbReference type="Pfam" id="PF13614">
    <property type="entry name" value="AAA_31"/>
    <property type="match status" value="1"/>
</dbReference>
<dbReference type="InterPro" id="IPR025669">
    <property type="entry name" value="AAA_dom"/>
</dbReference>
<dbReference type="GO" id="GO:0005524">
    <property type="term" value="F:ATP binding"/>
    <property type="evidence" value="ECO:0007669"/>
    <property type="project" value="UniProtKB-KW"/>
</dbReference>
<evidence type="ECO:0000256" key="5">
    <source>
        <dbReference type="ARBA" id="ARBA00022777"/>
    </source>
</evidence>
<evidence type="ECO:0000256" key="2">
    <source>
        <dbReference type="ARBA" id="ARBA00011903"/>
    </source>
</evidence>
<comment type="similarity">
    <text evidence="1">Belongs to the CpsD/CapB family.</text>
</comment>
<dbReference type="NCBIfam" id="TIGR01007">
    <property type="entry name" value="eps_fam"/>
    <property type="match status" value="1"/>
</dbReference>
<dbReference type="Gene3D" id="3.40.50.300">
    <property type="entry name" value="P-loop containing nucleotide triphosphate hydrolases"/>
    <property type="match status" value="1"/>
</dbReference>
<dbReference type="PANTHER" id="PTHR32309">
    <property type="entry name" value="TYROSINE-PROTEIN KINASE"/>
    <property type="match status" value="1"/>
</dbReference>
<dbReference type="CDD" id="cd05387">
    <property type="entry name" value="BY-kinase"/>
    <property type="match status" value="1"/>
</dbReference>
<evidence type="ECO:0000313" key="10">
    <source>
        <dbReference type="EMBL" id="PJO42816.1"/>
    </source>
</evidence>
<evidence type="ECO:0000313" key="11">
    <source>
        <dbReference type="Proteomes" id="UP000232101"/>
    </source>
</evidence>
<keyword evidence="7" id="KW-0829">Tyrosine-protein kinase</keyword>
<evidence type="ECO:0000259" key="9">
    <source>
        <dbReference type="Pfam" id="PF13614"/>
    </source>
</evidence>
<keyword evidence="5" id="KW-0418">Kinase</keyword>
<dbReference type="InterPro" id="IPR050445">
    <property type="entry name" value="Bact_polysacc_biosynth/exp"/>
</dbReference>
<comment type="caution">
    <text evidence="10">The sequence shown here is derived from an EMBL/GenBank/DDBJ whole genome shotgun (WGS) entry which is preliminary data.</text>
</comment>
<evidence type="ECO:0000256" key="6">
    <source>
        <dbReference type="ARBA" id="ARBA00022840"/>
    </source>
</evidence>
<keyword evidence="4" id="KW-0547">Nucleotide-binding</keyword>
<dbReference type="FunFam" id="3.40.50.300:FF:000527">
    <property type="entry name" value="Tyrosine-protein kinase etk"/>
    <property type="match status" value="1"/>
</dbReference>
<keyword evidence="6" id="KW-0067">ATP-binding</keyword>
<evidence type="ECO:0000256" key="7">
    <source>
        <dbReference type="ARBA" id="ARBA00023137"/>
    </source>
</evidence>
<dbReference type="Proteomes" id="UP000232101">
    <property type="component" value="Unassembled WGS sequence"/>
</dbReference>
<dbReference type="InterPro" id="IPR027417">
    <property type="entry name" value="P-loop_NTPase"/>
</dbReference>
<evidence type="ECO:0000256" key="8">
    <source>
        <dbReference type="ARBA" id="ARBA00051245"/>
    </source>
</evidence>
<dbReference type="GO" id="GO:0004715">
    <property type="term" value="F:non-membrane spanning protein tyrosine kinase activity"/>
    <property type="evidence" value="ECO:0007669"/>
    <property type="project" value="UniProtKB-EC"/>
</dbReference>
<keyword evidence="3" id="KW-0808">Transferase</keyword>
<protein>
    <recommendedName>
        <fullName evidence="2">non-specific protein-tyrosine kinase</fullName>
        <ecNumber evidence="2">2.7.10.2</ecNumber>
    </recommendedName>
</protein>
<comment type="catalytic activity">
    <reaction evidence="8">
        <text>L-tyrosyl-[protein] + ATP = O-phospho-L-tyrosyl-[protein] + ADP + H(+)</text>
        <dbReference type="Rhea" id="RHEA:10596"/>
        <dbReference type="Rhea" id="RHEA-COMP:10136"/>
        <dbReference type="Rhea" id="RHEA-COMP:20101"/>
        <dbReference type="ChEBI" id="CHEBI:15378"/>
        <dbReference type="ChEBI" id="CHEBI:30616"/>
        <dbReference type="ChEBI" id="CHEBI:46858"/>
        <dbReference type="ChEBI" id="CHEBI:61978"/>
        <dbReference type="ChEBI" id="CHEBI:456216"/>
        <dbReference type="EC" id="2.7.10.2"/>
    </reaction>
</comment>
<name>A0A2M9Q408_9BACI</name>
<dbReference type="EMBL" id="PHQY01000647">
    <property type="protein sequence ID" value="PJO42816.1"/>
    <property type="molecule type" value="Genomic_DNA"/>
</dbReference>
<feature type="domain" description="AAA" evidence="9">
    <location>
        <begin position="36"/>
        <end position="166"/>
    </location>
</feature>
<dbReference type="EC" id="2.7.10.2" evidence="2"/>
<evidence type="ECO:0000256" key="4">
    <source>
        <dbReference type="ARBA" id="ARBA00022741"/>
    </source>
</evidence>
<dbReference type="InterPro" id="IPR005702">
    <property type="entry name" value="Wzc-like_C"/>
</dbReference>
<dbReference type="GO" id="GO:0005886">
    <property type="term" value="C:plasma membrane"/>
    <property type="evidence" value="ECO:0007669"/>
    <property type="project" value="TreeGrafter"/>
</dbReference>
<evidence type="ECO:0000256" key="1">
    <source>
        <dbReference type="ARBA" id="ARBA00007316"/>
    </source>
</evidence>
<dbReference type="AlphaFoldDB" id="A0A2M9Q408"/>
<gene>
    <name evidence="10" type="ORF">CWD94_15870</name>
</gene>
<dbReference type="SUPFAM" id="SSF52540">
    <property type="entry name" value="P-loop containing nucleoside triphosphate hydrolases"/>
    <property type="match status" value="1"/>
</dbReference>
<reference evidence="10 11" key="1">
    <citation type="submission" date="2017-11" db="EMBL/GenBank/DDBJ databases">
        <title>Bacterial isolate from king chilli rhizosphere.</title>
        <authorList>
            <person name="Takhelmayum P."/>
            <person name="Sarangthem I."/>
        </authorList>
    </citation>
    <scope>NUCLEOTIDE SEQUENCE [LARGE SCALE GENOMIC DNA]</scope>
    <source>
        <strain evidence="11">t26</strain>
    </source>
</reference>
<dbReference type="GO" id="GO:0042802">
    <property type="term" value="F:identical protein binding"/>
    <property type="evidence" value="ECO:0007669"/>
    <property type="project" value="UniProtKB-ARBA"/>
</dbReference>
<evidence type="ECO:0000256" key="3">
    <source>
        <dbReference type="ARBA" id="ARBA00022679"/>
    </source>
</evidence>
<sequence>MPRKLVTVLDANSISSEQFRAIRTNIKFALPDKDLKTILVTSSMAGEGKSTSAANLAVVFAQDGKRVLIVDADMRKPTIHHTFEMYNTSGLSNVLTRQEKFHAVVQRSSIEGLDVIVSGPTPPNPTDLLDSTTMDILMKEICRDYDIIIFDAPPLLHIADAQILAHKCDGTLLVVDKDVALKDDMLKAKTLLTTARAKVLGVIMNNIALTHDHYYYQYSSNKK</sequence>
<proteinExistence type="inferred from homology"/>
<accession>A0A2M9Q408</accession>
<organism evidence="10 11">
    <name type="scientific">Lysinibacillus xylanilyticus</name>
    <dbReference type="NCBI Taxonomy" id="582475"/>
    <lineage>
        <taxon>Bacteria</taxon>
        <taxon>Bacillati</taxon>
        <taxon>Bacillota</taxon>
        <taxon>Bacilli</taxon>
        <taxon>Bacillales</taxon>
        <taxon>Bacillaceae</taxon>
        <taxon>Lysinibacillus</taxon>
    </lineage>
</organism>